<feature type="non-terminal residue" evidence="7">
    <location>
        <position position="1"/>
    </location>
</feature>
<dbReference type="PANTHER" id="PTHR11101:SF54">
    <property type="entry name" value="LOW-AFFINITY INORGANIC PHOSPHATE TRANSPORTER-RELATED"/>
    <property type="match status" value="1"/>
</dbReference>
<protein>
    <submittedName>
        <fullName evidence="7">Inorganic phosphate transporter</fullName>
    </submittedName>
</protein>
<reference evidence="8" key="1">
    <citation type="submission" date="2023-07" db="EMBL/GenBank/DDBJ databases">
        <title>30 novel species of actinomycetes from the DSMZ collection.</title>
        <authorList>
            <person name="Nouioui I."/>
        </authorList>
    </citation>
    <scope>NUCLEOTIDE SEQUENCE [LARGE SCALE GENOMIC DNA]</scope>
    <source>
        <strain evidence="8">DSM 41635</strain>
    </source>
</reference>
<keyword evidence="3 6" id="KW-0812">Transmembrane</keyword>
<proteinExistence type="predicted"/>
<dbReference type="RefSeq" id="WP_311711771.1">
    <property type="nucleotide sequence ID" value="NZ_JAVRFB010000352.1"/>
</dbReference>
<name>A0ABU2QRM8_9ACTN</name>
<feature type="transmembrane region" description="Helical" evidence="6">
    <location>
        <begin position="88"/>
        <end position="107"/>
    </location>
</feature>
<evidence type="ECO:0000256" key="3">
    <source>
        <dbReference type="ARBA" id="ARBA00022692"/>
    </source>
</evidence>
<accession>A0ABU2QRM8</accession>
<dbReference type="Pfam" id="PF01384">
    <property type="entry name" value="PHO4"/>
    <property type="match status" value="1"/>
</dbReference>
<evidence type="ECO:0000256" key="4">
    <source>
        <dbReference type="ARBA" id="ARBA00022989"/>
    </source>
</evidence>
<gene>
    <name evidence="7" type="ORF">RM528_35310</name>
</gene>
<comment type="subcellular location">
    <subcellularLocation>
        <location evidence="1">Membrane</location>
        <topology evidence="1">Multi-pass membrane protein</topology>
    </subcellularLocation>
</comment>
<dbReference type="InterPro" id="IPR001204">
    <property type="entry name" value="Phos_transporter"/>
</dbReference>
<comment type="caution">
    <text evidence="7">The sequence shown here is derived from an EMBL/GenBank/DDBJ whole genome shotgun (WGS) entry which is preliminary data.</text>
</comment>
<evidence type="ECO:0000313" key="8">
    <source>
        <dbReference type="Proteomes" id="UP001180503"/>
    </source>
</evidence>
<dbReference type="PANTHER" id="PTHR11101">
    <property type="entry name" value="PHOSPHATE TRANSPORTER"/>
    <property type="match status" value="1"/>
</dbReference>
<dbReference type="EMBL" id="JAVRFB010000352">
    <property type="protein sequence ID" value="MDT0407108.1"/>
    <property type="molecule type" value="Genomic_DNA"/>
</dbReference>
<dbReference type="Proteomes" id="UP001180503">
    <property type="component" value="Unassembled WGS sequence"/>
</dbReference>
<keyword evidence="2" id="KW-0813">Transport</keyword>
<evidence type="ECO:0000313" key="7">
    <source>
        <dbReference type="EMBL" id="MDT0407108.1"/>
    </source>
</evidence>
<sequence>GLVDTEAPQGMAAEVSSAATILLSSHFGYSLSTTHVATGSILGSGLGRRTEVRWAVARNMATAWLITLPAAGLVGALTYFLVHGIGGFAGPLVGFVGLIAATVPIWLKSRKPPIDHKNVNDAWQGSLTAVEGK</sequence>
<keyword evidence="5 6" id="KW-0472">Membrane</keyword>
<evidence type="ECO:0000256" key="1">
    <source>
        <dbReference type="ARBA" id="ARBA00004141"/>
    </source>
</evidence>
<evidence type="ECO:0000256" key="6">
    <source>
        <dbReference type="SAM" id="Phobius"/>
    </source>
</evidence>
<evidence type="ECO:0000256" key="2">
    <source>
        <dbReference type="ARBA" id="ARBA00022448"/>
    </source>
</evidence>
<organism evidence="7 8">
    <name type="scientific">Streptomyces edwardsiae</name>
    <dbReference type="NCBI Taxonomy" id="3075527"/>
    <lineage>
        <taxon>Bacteria</taxon>
        <taxon>Bacillati</taxon>
        <taxon>Actinomycetota</taxon>
        <taxon>Actinomycetes</taxon>
        <taxon>Kitasatosporales</taxon>
        <taxon>Streptomycetaceae</taxon>
        <taxon>Streptomyces</taxon>
    </lineage>
</organism>
<feature type="transmembrane region" description="Helical" evidence="6">
    <location>
        <begin position="63"/>
        <end position="82"/>
    </location>
</feature>
<evidence type="ECO:0000256" key="5">
    <source>
        <dbReference type="ARBA" id="ARBA00023136"/>
    </source>
</evidence>
<keyword evidence="4 6" id="KW-1133">Transmembrane helix</keyword>